<feature type="transmembrane region" description="Helical" evidence="1">
    <location>
        <begin position="99"/>
        <end position="117"/>
    </location>
</feature>
<dbReference type="PANTHER" id="PTHR19353:SF19">
    <property type="entry name" value="DELTA(5) FATTY ACID DESATURASE C-RELATED"/>
    <property type="match status" value="1"/>
</dbReference>
<gene>
    <name evidence="3" type="ORF">J2Z21_005059</name>
</gene>
<proteinExistence type="predicted"/>
<reference evidence="3 4" key="1">
    <citation type="submission" date="2021-03" db="EMBL/GenBank/DDBJ databases">
        <title>Genomic Encyclopedia of Type Strains, Phase IV (KMG-IV): sequencing the most valuable type-strain genomes for metagenomic binning, comparative biology and taxonomic classification.</title>
        <authorList>
            <person name="Goeker M."/>
        </authorList>
    </citation>
    <scope>NUCLEOTIDE SEQUENCE [LARGE SCALE GENOMIC DNA]</scope>
    <source>
        <strain evidence="3 4">DSM 40499</strain>
    </source>
</reference>
<dbReference type="InterPro" id="IPR012171">
    <property type="entry name" value="Fatty_acid_desaturase"/>
</dbReference>
<evidence type="ECO:0000313" key="3">
    <source>
        <dbReference type="EMBL" id="MBP2052077.1"/>
    </source>
</evidence>
<organism evidence="3 4">
    <name type="scientific">Streptomyces griseochromogenes</name>
    <dbReference type="NCBI Taxonomy" id="68214"/>
    <lineage>
        <taxon>Bacteria</taxon>
        <taxon>Bacillati</taxon>
        <taxon>Actinomycetota</taxon>
        <taxon>Actinomycetes</taxon>
        <taxon>Kitasatosporales</taxon>
        <taxon>Streptomycetaceae</taxon>
        <taxon>Streptomyces</taxon>
    </lineage>
</organism>
<comment type="caution">
    <text evidence="3">The sequence shown here is derived from an EMBL/GenBank/DDBJ whole genome shotgun (WGS) entry which is preliminary data.</text>
</comment>
<feature type="transmembrane region" description="Helical" evidence="1">
    <location>
        <begin position="198"/>
        <end position="223"/>
    </location>
</feature>
<dbReference type="RefSeq" id="WP_079146727.1">
    <property type="nucleotide sequence ID" value="NZ_CP016279.1"/>
</dbReference>
<name>A0ABS4LXE8_9ACTN</name>
<keyword evidence="1" id="KW-0812">Transmembrane</keyword>
<dbReference type="EMBL" id="JAGGLP010000010">
    <property type="protein sequence ID" value="MBP2052077.1"/>
    <property type="molecule type" value="Genomic_DNA"/>
</dbReference>
<dbReference type="Pfam" id="PF00487">
    <property type="entry name" value="FA_desaturase"/>
    <property type="match status" value="1"/>
</dbReference>
<feature type="transmembrane region" description="Helical" evidence="1">
    <location>
        <begin position="36"/>
        <end position="55"/>
    </location>
</feature>
<dbReference type="PANTHER" id="PTHR19353">
    <property type="entry name" value="FATTY ACID DESATURASE 2"/>
    <property type="match status" value="1"/>
</dbReference>
<keyword evidence="1" id="KW-1133">Transmembrane helix</keyword>
<sequence>MDLTADGAVAPQLPNSQEATELRAALKHLRSDPRGWVFTLKFTLCALLTAGGVAMALRPEWGWRVAGVVLIGCMFAHAAELQHETLHNLAYRSRRLNTVTGVVLGLPMLISFAAYKATHMRHHRDLGTPMNREFFDYGDQYGLEERSKFGSFVDWAVRFTMVHHYALFVVNLGRSLLGRDFSGESVRVSRRIRRDHRLALALLLLLSALSWWLHSAVVVWVWLLPLVLVAGPVHALIELPEHYDCETLNRDPFANTRTIRSNRVLTWFTNSNNFHVEHHLMPNLPLERLPDLHAEVRGRIRYFNRGYLEYFGKLLRK</sequence>
<evidence type="ECO:0000259" key="2">
    <source>
        <dbReference type="Pfam" id="PF00487"/>
    </source>
</evidence>
<evidence type="ECO:0000256" key="1">
    <source>
        <dbReference type="SAM" id="Phobius"/>
    </source>
</evidence>
<feature type="domain" description="Fatty acid desaturase" evidence="2">
    <location>
        <begin position="65"/>
        <end position="309"/>
    </location>
</feature>
<protein>
    <submittedName>
        <fullName evidence="3">Fatty acid desaturase</fullName>
    </submittedName>
</protein>
<keyword evidence="4" id="KW-1185">Reference proteome</keyword>
<evidence type="ECO:0000313" key="4">
    <source>
        <dbReference type="Proteomes" id="UP001519309"/>
    </source>
</evidence>
<keyword evidence="1" id="KW-0472">Membrane</keyword>
<feature type="transmembrane region" description="Helical" evidence="1">
    <location>
        <begin position="61"/>
        <end position="79"/>
    </location>
</feature>
<accession>A0ABS4LXE8</accession>
<dbReference type="Proteomes" id="UP001519309">
    <property type="component" value="Unassembled WGS sequence"/>
</dbReference>
<dbReference type="InterPro" id="IPR005804">
    <property type="entry name" value="FA_desaturase_dom"/>
</dbReference>